<name>A0AC59Z6E0_RANTA</name>
<evidence type="ECO:0000313" key="2">
    <source>
        <dbReference type="Proteomes" id="UP001162501"/>
    </source>
</evidence>
<dbReference type="EMBL" id="OX596109">
    <property type="protein sequence ID" value="CAN0265340.1"/>
    <property type="molecule type" value="Genomic_DNA"/>
</dbReference>
<reference evidence="1" key="1">
    <citation type="submission" date="2023-05" db="EMBL/GenBank/DDBJ databases">
        <authorList>
            <consortium name="ELIXIR-Norway"/>
        </authorList>
    </citation>
    <scope>NUCLEOTIDE SEQUENCE</scope>
</reference>
<proteinExistence type="predicted"/>
<reference evidence="1" key="2">
    <citation type="submission" date="2025-03" db="EMBL/GenBank/DDBJ databases">
        <authorList>
            <consortium name="ELIXIR-Norway"/>
            <consortium name="Elixir Norway"/>
        </authorList>
    </citation>
    <scope>NUCLEOTIDE SEQUENCE</scope>
</reference>
<accession>A0AC59Z6E0</accession>
<evidence type="ECO:0000313" key="1">
    <source>
        <dbReference type="EMBL" id="CAN0265340.1"/>
    </source>
</evidence>
<sequence length="99" mass="10365">MLQLLRGPGGPSGASLGAVPGGGCLGTGLAFPGPFTWYLVQRRPLQPGAHTRIHSLQLLSHGGYPWGHLASEASRLGPQALQRHRACLLSTKPPAPPLF</sequence>
<protein>
    <submittedName>
        <fullName evidence="1">Uncharacterized protein</fullName>
    </submittedName>
</protein>
<dbReference type="Proteomes" id="UP001162501">
    <property type="component" value="Chromosome 25"/>
</dbReference>
<organism evidence="1 2">
    <name type="scientific">Rangifer tarandus platyrhynchus</name>
    <name type="common">Svalbard reindeer</name>
    <dbReference type="NCBI Taxonomy" id="3082113"/>
    <lineage>
        <taxon>Eukaryota</taxon>
        <taxon>Metazoa</taxon>
        <taxon>Chordata</taxon>
        <taxon>Craniata</taxon>
        <taxon>Vertebrata</taxon>
        <taxon>Euteleostomi</taxon>
        <taxon>Mammalia</taxon>
        <taxon>Eutheria</taxon>
        <taxon>Laurasiatheria</taxon>
        <taxon>Artiodactyla</taxon>
        <taxon>Ruminantia</taxon>
        <taxon>Pecora</taxon>
        <taxon>Cervidae</taxon>
        <taxon>Odocoileinae</taxon>
        <taxon>Rangifer</taxon>
    </lineage>
</organism>
<gene>
    <name evidence="1" type="ORF">MRATA1EN22A_LOCUS14574</name>
</gene>